<organism evidence="2 3">
    <name type="scientific">Synaphobranchus kaupii</name>
    <name type="common">Kaup's arrowtooth eel</name>
    <dbReference type="NCBI Taxonomy" id="118154"/>
    <lineage>
        <taxon>Eukaryota</taxon>
        <taxon>Metazoa</taxon>
        <taxon>Chordata</taxon>
        <taxon>Craniata</taxon>
        <taxon>Vertebrata</taxon>
        <taxon>Euteleostomi</taxon>
        <taxon>Actinopterygii</taxon>
        <taxon>Neopterygii</taxon>
        <taxon>Teleostei</taxon>
        <taxon>Anguilliformes</taxon>
        <taxon>Synaphobranchidae</taxon>
        <taxon>Synaphobranchus</taxon>
    </lineage>
</organism>
<comment type="caution">
    <text evidence="2">The sequence shown here is derived from an EMBL/GenBank/DDBJ whole genome shotgun (WGS) entry which is preliminary data.</text>
</comment>
<sequence length="167" mass="19307">MCGLFSNRYHFDAGGNKLMFVYKYLSGDPQWYPPGPDCIRPFRRESLEAIEERIANEKARRPKGKKRSDDNNEDEENASTRNCNLEAGKSLPFIYGDMPPGMVSIPLEELDPFYGNQKTFIVVNRGSTIFRFNATSAFFILSPFNFLRKFSIKILVHSYPFAIKNEW</sequence>
<evidence type="ECO:0000313" key="2">
    <source>
        <dbReference type="EMBL" id="KAJ8350717.1"/>
    </source>
</evidence>
<evidence type="ECO:0000313" key="3">
    <source>
        <dbReference type="Proteomes" id="UP001152622"/>
    </source>
</evidence>
<feature type="region of interest" description="Disordered" evidence="1">
    <location>
        <begin position="53"/>
        <end position="82"/>
    </location>
</feature>
<dbReference type="AlphaFoldDB" id="A0A9Q1F4N8"/>
<proteinExistence type="predicted"/>
<protein>
    <submittedName>
        <fullName evidence="2">Uncharacterized protein</fullName>
    </submittedName>
</protein>
<keyword evidence="3" id="KW-1185">Reference proteome</keyword>
<evidence type="ECO:0000256" key="1">
    <source>
        <dbReference type="SAM" id="MobiDB-lite"/>
    </source>
</evidence>
<name>A0A9Q1F4N8_SYNKA</name>
<gene>
    <name evidence="2" type="ORF">SKAU_G00258470</name>
</gene>
<dbReference type="OrthoDB" id="2984333at2759"/>
<dbReference type="Proteomes" id="UP001152622">
    <property type="component" value="Chromosome 9"/>
</dbReference>
<reference evidence="2" key="1">
    <citation type="journal article" date="2023" name="Science">
        <title>Genome structures resolve the early diversification of teleost fishes.</title>
        <authorList>
            <person name="Parey E."/>
            <person name="Louis A."/>
            <person name="Montfort J."/>
            <person name="Bouchez O."/>
            <person name="Roques C."/>
            <person name="Iampietro C."/>
            <person name="Lluch J."/>
            <person name="Castinel A."/>
            <person name="Donnadieu C."/>
            <person name="Desvignes T."/>
            <person name="Floi Bucao C."/>
            <person name="Jouanno E."/>
            <person name="Wen M."/>
            <person name="Mejri S."/>
            <person name="Dirks R."/>
            <person name="Jansen H."/>
            <person name="Henkel C."/>
            <person name="Chen W.J."/>
            <person name="Zahm M."/>
            <person name="Cabau C."/>
            <person name="Klopp C."/>
            <person name="Thompson A.W."/>
            <person name="Robinson-Rechavi M."/>
            <person name="Braasch I."/>
            <person name="Lecointre G."/>
            <person name="Bobe J."/>
            <person name="Postlethwait J.H."/>
            <person name="Berthelot C."/>
            <person name="Roest Crollius H."/>
            <person name="Guiguen Y."/>
        </authorList>
    </citation>
    <scope>NUCLEOTIDE SEQUENCE</scope>
    <source>
        <strain evidence="2">WJC10195</strain>
    </source>
</reference>
<dbReference type="EMBL" id="JAINUF010000009">
    <property type="protein sequence ID" value="KAJ8350717.1"/>
    <property type="molecule type" value="Genomic_DNA"/>
</dbReference>
<accession>A0A9Q1F4N8</accession>